<reference evidence="6 7" key="1">
    <citation type="submission" date="2016-08" db="EMBL/GenBank/DDBJ databases">
        <title>Genome sequence of Clavibacter michiganensis subsp. michiganensis strain CASJ007.</title>
        <authorList>
            <person name="Thapa S.P."/>
            <person name="Coaker G."/>
        </authorList>
    </citation>
    <scope>NUCLEOTIDE SEQUENCE [LARGE SCALE GENOMIC DNA]</scope>
    <source>
        <strain evidence="6">CASJ007</strain>
    </source>
</reference>
<protein>
    <submittedName>
        <fullName evidence="6">ANTAR domain protein</fullName>
    </submittedName>
</protein>
<evidence type="ECO:0000313" key="7">
    <source>
        <dbReference type="Proteomes" id="UP000195062"/>
    </source>
</evidence>
<keyword evidence="7" id="KW-1185">Reference proteome</keyword>
<dbReference type="InterPro" id="IPR029016">
    <property type="entry name" value="GAF-like_dom_sf"/>
</dbReference>
<keyword evidence="2" id="KW-0418">Kinase</keyword>
<dbReference type="GO" id="GO:0016301">
    <property type="term" value="F:kinase activity"/>
    <property type="evidence" value="ECO:0007669"/>
    <property type="project" value="UniProtKB-KW"/>
</dbReference>
<dbReference type="EMBL" id="MDHH01000001">
    <property type="protein sequence ID" value="OUE04149.1"/>
    <property type="molecule type" value="Genomic_DNA"/>
</dbReference>
<dbReference type="SMART" id="SM01012">
    <property type="entry name" value="ANTAR"/>
    <property type="match status" value="1"/>
</dbReference>
<keyword evidence="3" id="KW-0805">Transcription regulation</keyword>
<dbReference type="SUPFAM" id="SSF52172">
    <property type="entry name" value="CheY-like"/>
    <property type="match status" value="1"/>
</dbReference>
<dbReference type="InterPro" id="IPR005561">
    <property type="entry name" value="ANTAR"/>
</dbReference>
<feature type="domain" description="ANTAR" evidence="5">
    <location>
        <begin position="169"/>
        <end position="230"/>
    </location>
</feature>
<dbReference type="SMART" id="SM00065">
    <property type="entry name" value="GAF"/>
    <property type="match status" value="1"/>
</dbReference>
<dbReference type="InterPro" id="IPR036388">
    <property type="entry name" value="WH-like_DNA-bd_sf"/>
</dbReference>
<evidence type="ECO:0000256" key="2">
    <source>
        <dbReference type="ARBA" id="ARBA00022777"/>
    </source>
</evidence>
<proteinExistence type="predicted"/>
<dbReference type="Gene3D" id="3.30.450.40">
    <property type="match status" value="1"/>
</dbReference>
<dbReference type="PIRSF" id="PIRSF036625">
    <property type="entry name" value="GAF_ANTAR"/>
    <property type="match status" value="1"/>
</dbReference>
<keyword evidence="4" id="KW-0804">Transcription</keyword>
<evidence type="ECO:0000313" key="6">
    <source>
        <dbReference type="EMBL" id="OUE04149.1"/>
    </source>
</evidence>
<comment type="caution">
    <text evidence="6">The sequence shown here is derived from an EMBL/GenBank/DDBJ whole genome shotgun (WGS) entry which is preliminary data.</text>
</comment>
<name>A0A251XLS8_CLAMM</name>
<evidence type="ECO:0000256" key="4">
    <source>
        <dbReference type="ARBA" id="ARBA00023163"/>
    </source>
</evidence>
<evidence type="ECO:0000256" key="3">
    <source>
        <dbReference type="ARBA" id="ARBA00023015"/>
    </source>
</evidence>
<dbReference type="Pfam" id="PF03861">
    <property type="entry name" value="ANTAR"/>
    <property type="match status" value="1"/>
</dbReference>
<dbReference type="Proteomes" id="UP000195062">
    <property type="component" value="Unassembled WGS sequence"/>
</dbReference>
<dbReference type="AlphaFoldDB" id="A0A251XLS8"/>
<dbReference type="Gene3D" id="1.10.10.10">
    <property type="entry name" value="Winged helix-like DNA-binding domain superfamily/Winged helix DNA-binding domain"/>
    <property type="match status" value="1"/>
</dbReference>
<sequence length="242" mass="25627">MPETREELLVHTFVSLADSLVSDFDVLELLQTLVDQATLLFDASASGIIIGPDAQHVEVVASTSEKSRLVGLMQLEAGEGPCVEAVSTGRVVSVSDVREIAHRWPAFAAQAAGAGYVSVHAIPLRLRGQVIGSLNLFRDHEGALNAADATAAQALADVATISVLQERTIRDSTVVHDQLRHALDSRVVIEQAKGVIAHTHGVDMDEAFQLIRRQARGTSTAMHVVAAGIVAGRLTVPAAARP</sequence>
<dbReference type="PROSITE" id="PS50921">
    <property type="entry name" value="ANTAR"/>
    <property type="match status" value="1"/>
</dbReference>
<dbReference type="Pfam" id="PF13185">
    <property type="entry name" value="GAF_2"/>
    <property type="match status" value="1"/>
</dbReference>
<dbReference type="InterPro" id="IPR011006">
    <property type="entry name" value="CheY-like_superfamily"/>
</dbReference>
<evidence type="ECO:0000256" key="1">
    <source>
        <dbReference type="ARBA" id="ARBA00022679"/>
    </source>
</evidence>
<dbReference type="GO" id="GO:0003723">
    <property type="term" value="F:RNA binding"/>
    <property type="evidence" value="ECO:0007669"/>
    <property type="project" value="InterPro"/>
</dbReference>
<evidence type="ECO:0000259" key="5">
    <source>
        <dbReference type="PROSITE" id="PS50921"/>
    </source>
</evidence>
<dbReference type="InterPro" id="IPR012074">
    <property type="entry name" value="GAF_ANTAR"/>
</dbReference>
<organism evidence="6 7">
    <name type="scientific">Clavibacter michiganensis subsp. michiganensis</name>
    <dbReference type="NCBI Taxonomy" id="33013"/>
    <lineage>
        <taxon>Bacteria</taxon>
        <taxon>Bacillati</taxon>
        <taxon>Actinomycetota</taxon>
        <taxon>Actinomycetes</taxon>
        <taxon>Micrococcales</taxon>
        <taxon>Microbacteriaceae</taxon>
        <taxon>Clavibacter</taxon>
    </lineage>
</organism>
<keyword evidence="1" id="KW-0808">Transferase</keyword>
<gene>
    <name evidence="6" type="ORF">CMMCAS07_04315</name>
</gene>
<dbReference type="SUPFAM" id="SSF55781">
    <property type="entry name" value="GAF domain-like"/>
    <property type="match status" value="1"/>
</dbReference>
<dbReference type="InterPro" id="IPR003018">
    <property type="entry name" value="GAF"/>
</dbReference>
<accession>A0A251XLS8</accession>